<dbReference type="EMBL" id="BPFH01000001">
    <property type="protein sequence ID" value="GIT93615.1"/>
    <property type="molecule type" value="Genomic_DNA"/>
</dbReference>
<feature type="transmembrane region" description="Helical" evidence="1">
    <location>
        <begin position="160"/>
        <end position="181"/>
    </location>
</feature>
<proteinExistence type="predicted"/>
<feature type="transmembrane region" description="Helical" evidence="1">
    <location>
        <begin position="108"/>
        <end position="126"/>
    </location>
</feature>
<keyword evidence="1" id="KW-1133">Transmembrane helix</keyword>
<sequence length="200" mass="20646">MFGLASGLLTCVGFIPYVRAIVTGRARPCRTSWLIWSILGVIAIASLRQEGAGPSLIFAGAQVGGTILVFLLAIGHGRGATFARRDIGVLIAAAAGLGLWAVTSQAGWALAVTIAIGLLGGIGTMAKAYRAPNSEPMLPWAAFLASAGLGVASVDGADPILLSYPLYLLALYSGIVGALIAGRRAHGRRWTEAQTRPTYS</sequence>
<evidence type="ECO:0000313" key="3">
    <source>
        <dbReference type="Proteomes" id="UP000786693"/>
    </source>
</evidence>
<name>A0ABQ4NHG3_9RHOB</name>
<gene>
    <name evidence="2" type="ORF">JANAI62_02380</name>
</gene>
<organism evidence="2 3">
    <name type="scientific">Jannaschia pagri</name>
    <dbReference type="NCBI Taxonomy" id="2829797"/>
    <lineage>
        <taxon>Bacteria</taxon>
        <taxon>Pseudomonadati</taxon>
        <taxon>Pseudomonadota</taxon>
        <taxon>Alphaproteobacteria</taxon>
        <taxon>Rhodobacterales</taxon>
        <taxon>Roseobacteraceae</taxon>
        <taxon>Jannaschia</taxon>
    </lineage>
</organism>
<keyword evidence="1" id="KW-0472">Membrane</keyword>
<keyword evidence="1" id="KW-0812">Transmembrane</keyword>
<feature type="transmembrane region" description="Helical" evidence="1">
    <location>
        <begin position="138"/>
        <end position="154"/>
    </location>
</feature>
<keyword evidence="3" id="KW-1185">Reference proteome</keyword>
<evidence type="ECO:0000256" key="1">
    <source>
        <dbReference type="SAM" id="Phobius"/>
    </source>
</evidence>
<feature type="transmembrane region" description="Helical" evidence="1">
    <location>
        <begin position="86"/>
        <end position="102"/>
    </location>
</feature>
<protein>
    <submittedName>
        <fullName evidence="2">Uncharacterized protein</fullName>
    </submittedName>
</protein>
<dbReference type="Proteomes" id="UP000786693">
    <property type="component" value="Unassembled WGS sequence"/>
</dbReference>
<feature type="transmembrane region" description="Helical" evidence="1">
    <location>
        <begin position="56"/>
        <end position="74"/>
    </location>
</feature>
<reference evidence="2 3" key="1">
    <citation type="submission" date="2021-05" db="EMBL/GenBank/DDBJ databases">
        <title>Bacteria Genome sequencing.</title>
        <authorList>
            <person name="Takabe Y."/>
            <person name="Nakajima Y."/>
            <person name="Suzuki S."/>
            <person name="Shiozaki T."/>
        </authorList>
    </citation>
    <scope>NUCLEOTIDE SEQUENCE [LARGE SCALE GENOMIC DNA]</scope>
    <source>
        <strain evidence="2 3">AI_62</strain>
    </source>
</reference>
<comment type="caution">
    <text evidence="2">The sequence shown here is derived from an EMBL/GenBank/DDBJ whole genome shotgun (WGS) entry which is preliminary data.</text>
</comment>
<accession>A0ABQ4NHG3</accession>
<evidence type="ECO:0000313" key="2">
    <source>
        <dbReference type="EMBL" id="GIT93615.1"/>
    </source>
</evidence>